<dbReference type="Gene3D" id="3.90.25.10">
    <property type="entry name" value="UDP-galactose 4-epimerase, domain 1"/>
    <property type="match status" value="1"/>
</dbReference>
<comment type="similarity">
    <text evidence="2 6">Belongs to the dTDP-4-dehydrorhamnose reductase family.</text>
</comment>
<comment type="function">
    <text evidence="6">Catalyzes the reduction of dTDP-6-deoxy-L-lyxo-4-hexulose to yield dTDP-L-rhamnose.</text>
</comment>
<dbReference type="UniPathway" id="UPA00124"/>
<evidence type="ECO:0000259" key="7">
    <source>
        <dbReference type="Pfam" id="PF04321"/>
    </source>
</evidence>
<evidence type="ECO:0000256" key="2">
    <source>
        <dbReference type="ARBA" id="ARBA00010944"/>
    </source>
</evidence>
<organism evidence="8 9">
    <name type="scientific">Antarctobacter heliothermus</name>
    <dbReference type="NCBI Taxonomy" id="74033"/>
    <lineage>
        <taxon>Bacteria</taxon>
        <taxon>Pseudomonadati</taxon>
        <taxon>Pseudomonadota</taxon>
        <taxon>Alphaproteobacteria</taxon>
        <taxon>Rhodobacterales</taxon>
        <taxon>Roseobacteraceae</taxon>
        <taxon>Antarctobacter</taxon>
    </lineage>
</organism>
<proteinExistence type="inferred from homology"/>
<dbReference type="SUPFAM" id="SSF51735">
    <property type="entry name" value="NAD(P)-binding Rossmann-fold domains"/>
    <property type="match status" value="1"/>
</dbReference>
<comment type="catalytic activity">
    <reaction evidence="5 6">
        <text>dTDP-beta-L-rhamnose + NADP(+) = dTDP-4-dehydro-beta-L-rhamnose + NADPH + H(+)</text>
        <dbReference type="Rhea" id="RHEA:21796"/>
        <dbReference type="ChEBI" id="CHEBI:15378"/>
        <dbReference type="ChEBI" id="CHEBI:57510"/>
        <dbReference type="ChEBI" id="CHEBI:57783"/>
        <dbReference type="ChEBI" id="CHEBI:58349"/>
        <dbReference type="ChEBI" id="CHEBI:62830"/>
        <dbReference type="EC" id="1.1.1.133"/>
    </reaction>
</comment>
<keyword evidence="6 8" id="KW-0560">Oxidoreductase</keyword>
<evidence type="ECO:0000256" key="3">
    <source>
        <dbReference type="ARBA" id="ARBA00012929"/>
    </source>
</evidence>
<dbReference type="EC" id="1.1.1.133" evidence="3 6"/>
<comment type="pathway">
    <text evidence="1 6">Carbohydrate biosynthesis; dTDP-L-rhamnose biosynthesis.</text>
</comment>
<keyword evidence="9" id="KW-1185">Reference proteome</keyword>
<dbReference type="PANTHER" id="PTHR10491">
    <property type="entry name" value="DTDP-4-DEHYDRORHAMNOSE REDUCTASE"/>
    <property type="match status" value="1"/>
</dbReference>
<dbReference type="KEGG" id="aht:ANTHELSMS3_00034"/>
<dbReference type="EMBL" id="CP022540">
    <property type="protein sequence ID" value="ASP18760.1"/>
    <property type="molecule type" value="Genomic_DNA"/>
</dbReference>
<evidence type="ECO:0000256" key="1">
    <source>
        <dbReference type="ARBA" id="ARBA00004781"/>
    </source>
</evidence>
<dbReference type="InterPro" id="IPR036291">
    <property type="entry name" value="NAD(P)-bd_dom_sf"/>
</dbReference>
<sequence length="281" mass="29560">MILVFGRTGQVAIELQRLGQVTALGRDAVDLENPQACADAIRQHRPDIVINAAAYTAVDLAEEDEARATLINGAAPTAMARACAETGAALVHISTDYVFDGSGSAPWHPEATTAPINAYGRSKLAGEVGICAAGGTHAILRTSWVFSAHGANFVKTMLRLGAERDRLSIVADQIGGPTSAAAIARTCLAVGQTLRQSPVKTGTYHLSGTPDTSWADFARAIFVSAGLGTKVQNIPTSAYPTPAARPLNSRLDNSSLTRTFTVPRPDWRADLDDVLREIAAS</sequence>
<dbReference type="Pfam" id="PF04321">
    <property type="entry name" value="RmlD_sub_bind"/>
    <property type="match status" value="1"/>
</dbReference>
<dbReference type="InterPro" id="IPR005913">
    <property type="entry name" value="dTDP_dehydrorham_reduct"/>
</dbReference>
<comment type="cofactor">
    <cofactor evidence="6">
        <name>Mg(2+)</name>
        <dbReference type="ChEBI" id="CHEBI:18420"/>
    </cofactor>
    <text evidence="6">Binds 1 Mg(2+) ion per monomer.</text>
</comment>
<reference evidence="8 9" key="1">
    <citation type="submission" date="2017-07" db="EMBL/GenBank/DDBJ databases">
        <title>Genome Sequence of Antarctobacter heliothermus Strain SMS3 Isolated from a culture of the Diatom Skeletonema marinoi.</title>
        <authorList>
            <person name="Topel M."/>
            <person name="Pinder M.I.M."/>
            <person name="Johansson O.N."/>
            <person name="Kourtchenko O."/>
            <person name="Godhe A."/>
            <person name="Clarke A.K."/>
        </authorList>
    </citation>
    <scope>NUCLEOTIDE SEQUENCE [LARGE SCALE GENOMIC DNA]</scope>
    <source>
        <strain evidence="8 9">SMS3</strain>
    </source>
</reference>
<dbReference type="GO" id="GO:0019305">
    <property type="term" value="P:dTDP-rhamnose biosynthetic process"/>
    <property type="evidence" value="ECO:0007669"/>
    <property type="project" value="UniProtKB-UniPathway"/>
</dbReference>
<evidence type="ECO:0000313" key="8">
    <source>
        <dbReference type="EMBL" id="ASP18760.1"/>
    </source>
</evidence>
<dbReference type="AlphaFoldDB" id="A0A222DXU4"/>
<feature type="domain" description="RmlD-like substrate binding" evidence="7">
    <location>
        <begin position="2"/>
        <end position="278"/>
    </location>
</feature>
<gene>
    <name evidence="8" type="primary">rfbD</name>
    <name evidence="8" type="ORF">ANTHELSMS3_00034</name>
</gene>
<dbReference type="Proteomes" id="UP000203589">
    <property type="component" value="Chromosome"/>
</dbReference>
<dbReference type="NCBIfam" id="TIGR01214">
    <property type="entry name" value="rmlD"/>
    <property type="match status" value="1"/>
</dbReference>
<name>A0A222DXU4_9RHOB</name>
<dbReference type="GO" id="GO:0005829">
    <property type="term" value="C:cytosol"/>
    <property type="evidence" value="ECO:0007669"/>
    <property type="project" value="TreeGrafter"/>
</dbReference>
<dbReference type="RefSeq" id="WP_094033104.1">
    <property type="nucleotide sequence ID" value="NZ_CP022540.1"/>
</dbReference>
<evidence type="ECO:0000256" key="4">
    <source>
        <dbReference type="ARBA" id="ARBA00017099"/>
    </source>
</evidence>
<accession>A0A222DXU4</accession>
<evidence type="ECO:0000313" key="9">
    <source>
        <dbReference type="Proteomes" id="UP000203589"/>
    </source>
</evidence>
<evidence type="ECO:0000256" key="5">
    <source>
        <dbReference type="ARBA" id="ARBA00048200"/>
    </source>
</evidence>
<keyword evidence="6" id="KW-0521">NADP</keyword>
<dbReference type="PANTHER" id="PTHR10491:SF4">
    <property type="entry name" value="METHIONINE ADENOSYLTRANSFERASE 2 SUBUNIT BETA"/>
    <property type="match status" value="1"/>
</dbReference>
<dbReference type="Gene3D" id="3.40.50.720">
    <property type="entry name" value="NAD(P)-binding Rossmann-like Domain"/>
    <property type="match status" value="1"/>
</dbReference>
<dbReference type="CDD" id="cd05254">
    <property type="entry name" value="dTDP_HR_like_SDR_e"/>
    <property type="match status" value="1"/>
</dbReference>
<evidence type="ECO:0000256" key="6">
    <source>
        <dbReference type="RuleBase" id="RU364082"/>
    </source>
</evidence>
<protein>
    <recommendedName>
        <fullName evidence="4 6">dTDP-4-dehydrorhamnose reductase</fullName>
        <ecNumber evidence="3 6">1.1.1.133</ecNumber>
    </recommendedName>
</protein>
<dbReference type="GO" id="GO:0008831">
    <property type="term" value="F:dTDP-4-dehydrorhamnose reductase activity"/>
    <property type="evidence" value="ECO:0007669"/>
    <property type="project" value="UniProtKB-EC"/>
</dbReference>
<dbReference type="OrthoDB" id="9803892at2"/>
<dbReference type="InterPro" id="IPR029903">
    <property type="entry name" value="RmlD-like-bd"/>
</dbReference>